<dbReference type="AlphaFoldDB" id="H0E6M7"/>
<evidence type="ECO:0000259" key="1">
    <source>
        <dbReference type="Pfam" id="PF02470"/>
    </source>
</evidence>
<feature type="domain" description="Mce/MlaD" evidence="1">
    <location>
        <begin position="23"/>
        <end position="98"/>
    </location>
</feature>
<gene>
    <name evidence="2" type="ORF">PAI11_24770</name>
</gene>
<evidence type="ECO:0000313" key="3">
    <source>
        <dbReference type="Proteomes" id="UP000005143"/>
    </source>
</evidence>
<sequence>MLAIGGLLVLGATAQRGLPGSDHYELTADFANAANLGRYAEIRIAGRRVGQVTEIALHGGASRVRLQLNGDVRPLREGTTARVRLKGLLGAKFVELRPARRGAPLRDGATIPTARTSTTVELFDLFEALDQPRRAHLQATLRGLGTGFLGRGEELNDALADFPSALGDLTAVASAINAHDGAAARFAPSLDAAAGAFDPVRDDLTRGWQPQARAVAPFVDRRPAVQATLEQAPPALDAVRDGLHRSDPLLRQTARLSRSVQRLTVPAPAALRATTALLRDSRPALRTANTLLRQTADAVPPTVGLTRRVDPLIDPVGRALRGGLPLFAELERRHCDLLGFARNWRSMLAYGIPSPHPIGPQNGLRVTLVASQATAEQVVGDLPAIGDRSKIGAYGKPCALGPVIPLAGGSR</sequence>
<dbReference type="PANTHER" id="PTHR33371:SF4">
    <property type="entry name" value="INTERMEMBRANE PHOSPHOLIPID TRANSPORT SYSTEM BINDING PROTEIN MLAD"/>
    <property type="match status" value="1"/>
</dbReference>
<dbReference type="Proteomes" id="UP000005143">
    <property type="component" value="Unassembled WGS sequence"/>
</dbReference>
<name>H0E6M7_9ACTN</name>
<protein>
    <submittedName>
        <fullName evidence="2">Virulence factor Mce family protein</fullName>
    </submittedName>
</protein>
<dbReference type="EMBL" id="AGUD01000206">
    <property type="protein sequence ID" value="EHN10674.1"/>
    <property type="molecule type" value="Genomic_DNA"/>
</dbReference>
<proteinExistence type="predicted"/>
<comment type="caution">
    <text evidence="2">The sequence shown here is derived from an EMBL/GenBank/DDBJ whole genome shotgun (WGS) entry which is preliminary data.</text>
</comment>
<accession>H0E6M7</accession>
<organism evidence="2 3">
    <name type="scientific">Patulibacter medicamentivorans</name>
    <dbReference type="NCBI Taxonomy" id="1097667"/>
    <lineage>
        <taxon>Bacteria</taxon>
        <taxon>Bacillati</taxon>
        <taxon>Actinomycetota</taxon>
        <taxon>Thermoleophilia</taxon>
        <taxon>Solirubrobacterales</taxon>
        <taxon>Patulibacteraceae</taxon>
        <taxon>Patulibacter</taxon>
    </lineage>
</organism>
<evidence type="ECO:0000313" key="2">
    <source>
        <dbReference type="EMBL" id="EHN10674.1"/>
    </source>
</evidence>
<keyword evidence="3" id="KW-1185">Reference proteome</keyword>
<reference evidence="2 3" key="1">
    <citation type="journal article" date="2013" name="Biodegradation">
        <title>Quantitative proteomic analysis of ibuprofen-degrading Patulibacter sp. strain I11.</title>
        <authorList>
            <person name="Almeida B."/>
            <person name="Kjeldal H."/>
            <person name="Lolas I."/>
            <person name="Knudsen A.D."/>
            <person name="Carvalho G."/>
            <person name="Nielsen K.L."/>
            <person name="Barreto Crespo M.T."/>
            <person name="Stensballe A."/>
            <person name="Nielsen J.L."/>
        </authorList>
    </citation>
    <scope>NUCLEOTIDE SEQUENCE [LARGE SCALE GENOMIC DNA]</scope>
    <source>
        <strain evidence="2 3">I11</strain>
    </source>
</reference>
<dbReference type="Pfam" id="PF02470">
    <property type="entry name" value="MlaD"/>
    <property type="match status" value="1"/>
</dbReference>
<dbReference type="InterPro" id="IPR052336">
    <property type="entry name" value="MlaD_Phospholipid_Transporter"/>
</dbReference>
<dbReference type="PANTHER" id="PTHR33371">
    <property type="entry name" value="INTERMEMBRANE PHOSPHOLIPID TRANSPORT SYSTEM BINDING PROTEIN MLAD-RELATED"/>
    <property type="match status" value="1"/>
</dbReference>
<dbReference type="InterPro" id="IPR003399">
    <property type="entry name" value="Mce/MlaD"/>
</dbReference>